<gene>
    <name evidence="3" type="primary">msrC</name>
    <name evidence="3" type="ORF">SAMEA3906487_01348</name>
</gene>
<dbReference type="GO" id="GO:0033745">
    <property type="term" value="F:L-methionine-(R)-S-oxide reductase activity"/>
    <property type="evidence" value="ECO:0007669"/>
    <property type="project" value="UniProtKB-EC"/>
</dbReference>
<evidence type="ECO:0000259" key="2">
    <source>
        <dbReference type="Pfam" id="PF13185"/>
    </source>
</evidence>
<dbReference type="STRING" id="123899.SAMEA3906487_01348"/>
<dbReference type="FunFam" id="3.30.450.40:FF:000008">
    <property type="entry name" value="GAF domain-containing proteins"/>
    <property type="match status" value="1"/>
</dbReference>
<dbReference type="AlphaFoldDB" id="A0A157RGX9"/>
<dbReference type="PANTHER" id="PTHR21021:SF15">
    <property type="entry name" value="FREE METHIONINE-R-SULFOXIDE REDUCTASE"/>
    <property type="match status" value="1"/>
</dbReference>
<sequence length="182" mass="19557">MALPAGVCTLFPTFSSFPTLMFQADALPTDSKPDFYRGLQAQARALLDGEHDRIANAANLAALVWQSVPEINWAGFYFFDGRELVLGPFQGKPACVRIALSRGVCGAAASQGVTQLVPDVHAFAGHIACDAASRAEIVVPLFLDGRLLGVWDVDSPMPGRFDDADRVGMEGLCRVYLDSLAR</sequence>
<keyword evidence="3" id="KW-0560">Oxidoreductase</keyword>
<dbReference type="InterPro" id="IPR003018">
    <property type="entry name" value="GAF"/>
</dbReference>
<dbReference type="PANTHER" id="PTHR21021">
    <property type="entry name" value="GAF/PUTATIVE CYTOSKELETAL PROTEIN"/>
    <property type="match status" value="1"/>
</dbReference>
<dbReference type="EC" id="1.8.4.14" evidence="3"/>
<protein>
    <submittedName>
        <fullName evidence="3">Free methionine-R-sulfoxide reductase</fullName>
        <ecNumber evidence="3">1.8.4.14</ecNumber>
    </submittedName>
</protein>
<dbReference type="InterPro" id="IPR051330">
    <property type="entry name" value="Phosphatase_reg/MetRdx"/>
</dbReference>
<feature type="domain" description="GAF" evidence="2">
    <location>
        <begin position="72"/>
        <end position="171"/>
    </location>
</feature>
<comment type="similarity">
    <text evidence="1">Belongs to the free Met sulfoxide reductase family.</text>
</comment>
<keyword evidence="4" id="KW-1185">Reference proteome</keyword>
<dbReference type="Gene3D" id="3.30.450.40">
    <property type="match status" value="1"/>
</dbReference>
<dbReference type="Pfam" id="PF13185">
    <property type="entry name" value="GAF_2"/>
    <property type="match status" value="1"/>
</dbReference>
<dbReference type="PATRIC" id="fig|123899.6.peg.1326"/>
<dbReference type="GO" id="GO:0005829">
    <property type="term" value="C:cytosol"/>
    <property type="evidence" value="ECO:0007669"/>
    <property type="project" value="TreeGrafter"/>
</dbReference>
<dbReference type="Proteomes" id="UP000076825">
    <property type="component" value="Chromosome 1"/>
</dbReference>
<accession>A0A157RGX9</accession>
<organism evidence="3 4">
    <name type="scientific">Bordetella trematum</name>
    <dbReference type="NCBI Taxonomy" id="123899"/>
    <lineage>
        <taxon>Bacteria</taxon>
        <taxon>Pseudomonadati</taxon>
        <taxon>Pseudomonadota</taxon>
        <taxon>Betaproteobacteria</taxon>
        <taxon>Burkholderiales</taxon>
        <taxon>Alcaligenaceae</taxon>
        <taxon>Bordetella</taxon>
    </lineage>
</organism>
<evidence type="ECO:0000313" key="4">
    <source>
        <dbReference type="Proteomes" id="UP000076825"/>
    </source>
</evidence>
<reference evidence="3 4" key="1">
    <citation type="submission" date="2016-04" db="EMBL/GenBank/DDBJ databases">
        <authorList>
            <consortium name="Pathogen Informatics"/>
        </authorList>
    </citation>
    <scope>NUCLEOTIDE SEQUENCE [LARGE SCALE GENOMIC DNA]</scope>
    <source>
        <strain evidence="3 4">H044680328</strain>
    </source>
</reference>
<dbReference type="InterPro" id="IPR029016">
    <property type="entry name" value="GAF-like_dom_sf"/>
</dbReference>
<dbReference type="EMBL" id="LT546645">
    <property type="protein sequence ID" value="SAI68612.1"/>
    <property type="molecule type" value="Genomic_DNA"/>
</dbReference>
<dbReference type="eggNOG" id="COG1956">
    <property type="taxonomic scope" value="Bacteria"/>
</dbReference>
<evidence type="ECO:0000313" key="3">
    <source>
        <dbReference type="EMBL" id="SAI68612.1"/>
    </source>
</evidence>
<proteinExistence type="inferred from homology"/>
<dbReference type="SUPFAM" id="SSF55781">
    <property type="entry name" value="GAF domain-like"/>
    <property type="match status" value="1"/>
</dbReference>
<dbReference type="KEGG" id="btrm:SAMEA390648701348"/>
<name>A0A157RGX9_9BORD</name>
<evidence type="ECO:0000256" key="1">
    <source>
        <dbReference type="ARBA" id="ARBA00038454"/>
    </source>
</evidence>